<dbReference type="AlphaFoldDB" id="A0A2D0NAU7"/>
<gene>
    <name evidence="1" type="ORF">CRP01_16605</name>
</gene>
<sequence length="181" mass="20544">MKAYTQPIPEGSLIETALERIDYQDSFGIQTSAQVDVVQLPPLFFKLFPTWFMGLMYLREAIAGLIGLKTGRGIDVRAQLRDFTGTIGESIALFQVMGRSEEEILTGENDRHLDFRLSFFARPCEHGTELILSTSVQYNGWLGRAYFLPVKPVHRLIVPIILKRMARYLERNATMFPSGAQ</sequence>
<keyword evidence="2" id="KW-1185">Reference proteome</keyword>
<dbReference type="EMBL" id="PDUD01000021">
    <property type="protein sequence ID" value="PHN05607.1"/>
    <property type="molecule type" value="Genomic_DNA"/>
</dbReference>
<dbReference type="InterPro" id="IPR021295">
    <property type="entry name" value="DUF2867"/>
</dbReference>
<proteinExistence type="predicted"/>
<name>A0A2D0NAU7_FLAN2</name>
<dbReference type="OrthoDB" id="7058586at2"/>
<evidence type="ECO:0000313" key="2">
    <source>
        <dbReference type="Proteomes" id="UP000223913"/>
    </source>
</evidence>
<comment type="caution">
    <text evidence="1">The sequence shown here is derived from an EMBL/GenBank/DDBJ whole genome shotgun (WGS) entry which is preliminary data.</text>
</comment>
<dbReference type="Proteomes" id="UP000223913">
    <property type="component" value="Unassembled WGS sequence"/>
</dbReference>
<evidence type="ECO:0000313" key="1">
    <source>
        <dbReference type="EMBL" id="PHN05607.1"/>
    </source>
</evidence>
<reference evidence="1 2" key="1">
    <citation type="submission" date="2017-10" db="EMBL/GenBank/DDBJ databases">
        <title>The draft genome sequence of Lewinella nigricans NBRC 102662.</title>
        <authorList>
            <person name="Wang K."/>
        </authorList>
    </citation>
    <scope>NUCLEOTIDE SEQUENCE [LARGE SCALE GENOMIC DNA]</scope>
    <source>
        <strain evidence="1 2">NBRC 102662</strain>
    </source>
</reference>
<dbReference type="RefSeq" id="WP_099151183.1">
    <property type="nucleotide sequence ID" value="NZ_PDUD01000021.1"/>
</dbReference>
<protein>
    <recommendedName>
        <fullName evidence="3">DUF2867 domain-containing protein</fullName>
    </recommendedName>
</protein>
<accession>A0A2D0NAU7</accession>
<evidence type="ECO:0008006" key="3">
    <source>
        <dbReference type="Google" id="ProtNLM"/>
    </source>
</evidence>
<organism evidence="1 2">
    <name type="scientific">Flavilitoribacter nigricans (strain ATCC 23147 / DSM 23189 / NBRC 102662 / NCIMB 1420 / SS-2)</name>
    <name type="common">Lewinella nigricans</name>
    <dbReference type="NCBI Taxonomy" id="1122177"/>
    <lineage>
        <taxon>Bacteria</taxon>
        <taxon>Pseudomonadati</taxon>
        <taxon>Bacteroidota</taxon>
        <taxon>Saprospiria</taxon>
        <taxon>Saprospirales</taxon>
        <taxon>Lewinellaceae</taxon>
        <taxon>Flavilitoribacter</taxon>
    </lineage>
</organism>
<dbReference type="Pfam" id="PF11066">
    <property type="entry name" value="DUF2867"/>
    <property type="match status" value="1"/>
</dbReference>